<organism evidence="1 2">
    <name type="scientific">Helicobacter pylori SouthAfrica50</name>
    <dbReference type="NCBI Taxonomy" id="1352357"/>
    <lineage>
        <taxon>Bacteria</taxon>
        <taxon>Pseudomonadati</taxon>
        <taxon>Campylobacterota</taxon>
        <taxon>Epsilonproteobacteria</taxon>
        <taxon>Campylobacterales</taxon>
        <taxon>Helicobacteraceae</taxon>
        <taxon>Helicobacter</taxon>
    </lineage>
</organism>
<dbReference type="PATRIC" id="fig|1352357.3.peg.470"/>
<reference evidence="1 2" key="1">
    <citation type="journal article" date="2013" name="Genome Announc.">
        <title>Genome Sequences of Three hpAfrica2 Strains of Helicobacter pylori.</title>
        <authorList>
            <person name="Duncan S.S."/>
            <person name="Bertoli M.T."/>
            <person name="Kersulyte D."/>
            <person name="Valk P.L."/>
            <person name="Tamma S."/>
            <person name="Segal I."/>
            <person name="McClain M.S."/>
            <person name="Cover T.L."/>
            <person name="Berg D.E."/>
        </authorList>
    </citation>
    <scope>NUCLEOTIDE SEQUENCE [LARGE SCALE GENOMIC DNA]</scope>
    <source>
        <strain evidence="1 2">SouthAfrica50</strain>
    </source>
</reference>
<evidence type="ECO:0000313" key="2">
    <source>
        <dbReference type="Proteomes" id="UP000015816"/>
    </source>
</evidence>
<proteinExistence type="predicted"/>
<dbReference type="Proteomes" id="UP000015816">
    <property type="component" value="Unassembled WGS sequence"/>
</dbReference>
<protein>
    <submittedName>
        <fullName evidence="1">Uncharacterized protein</fullName>
    </submittedName>
</protein>
<accession>T2SEY2</accession>
<comment type="caution">
    <text evidence="1">The sequence shown here is derived from an EMBL/GenBank/DDBJ whole genome shotgun (WGS) entry which is preliminary data.</text>
</comment>
<name>T2SEY2_HELPX</name>
<dbReference type="AlphaFoldDB" id="T2SEY2"/>
<gene>
    <name evidence="1" type="ORF">HPSA50_0475</name>
</gene>
<sequence length="39" mass="4663">MIKHGFRFYFIVKPIFLKELEYFGIIPPNQNTLTLKSAF</sequence>
<evidence type="ECO:0000313" key="1">
    <source>
        <dbReference type="EMBL" id="EQD90079.1"/>
    </source>
</evidence>
<dbReference type="EMBL" id="AVNI01000001">
    <property type="protein sequence ID" value="EQD90079.1"/>
    <property type="molecule type" value="Genomic_DNA"/>
</dbReference>